<dbReference type="AlphaFoldDB" id="A0A9D4QIR3"/>
<dbReference type="Proteomes" id="UP000828390">
    <property type="component" value="Unassembled WGS sequence"/>
</dbReference>
<evidence type="ECO:0000313" key="2">
    <source>
        <dbReference type="Proteomes" id="UP000828390"/>
    </source>
</evidence>
<accession>A0A9D4QIR3</accession>
<gene>
    <name evidence="1" type="ORF">DPMN_105526</name>
</gene>
<protein>
    <submittedName>
        <fullName evidence="1">Uncharacterized protein</fullName>
    </submittedName>
</protein>
<dbReference type="EMBL" id="JAIWYP010000004">
    <property type="protein sequence ID" value="KAH3832245.1"/>
    <property type="molecule type" value="Genomic_DNA"/>
</dbReference>
<comment type="caution">
    <text evidence="1">The sequence shown here is derived from an EMBL/GenBank/DDBJ whole genome shotgun (WGS) entry which is preliminary data.</text>
</comment>
<keyword evidence="2" id="KW-1185">Reference proteome</keyword>
<evidence type="ECO:0000313" key="1">
    <source>
        <dbReference type="EMBL" id="KAH3832245.1"/>
    </source>
</evidence>
<name>A0A9D4QIR3_DREPO</name>
<sequence length="121" mass="13702">MRVKLLDAQYKIVTHTDLRSCPCDMCNTSPTEVAVTVGVFCNTKTVQFLTVNNKQIIKGRELKFKHNCHGITHLNGSLFITSMTVLHQYTLAGQLVKKIYEDNSHEYTCMIDSIISYTVSN</sequence>
<organism evidence="1 2">
    <name type="scientific">Dreissena polymorpha</name>
    <name type="common">Zebra mussel</name>
    <name type="synonym">Mytilus polymorpha</name>
    <dbReference type="NCBI Taxonomy" id="45954"/>
    <lineage>
        <taxon>Eukaryota</taxon>
        <taxon>Metazoa</taxon>
        <taxon>Spiralia</taxon>
        <taxon>Lophotrochozoa</taxon>
        <taxon>Mollusca</taxon>
        <taxon>Bivalvia</taxon>
        <taxon>Autobranchia</taxon>
        <taxon>Heteroconchia</taxon>
        <taxon>Euheterodonta</taxon>
        <taxon>Imparidentia</taxon>
        <taxon>Neoheterodontei</taxon>
        <taxon>Myida</taxon>
        <taxon>Dreissenoidea</taxon>
        <taxon>Dreissenidae</taxon>
        <taxon>Dreissena</taxon>
    </lineage>
</organism>
<reference evidence="1" key="2">
    <citation type="submission" date="2020-11" db="EMBL/GenBank/DDBJ databases">
        <authorList>
            <person name="McCartney M.A."/>
            <person name="Auch B."/>
            <person name="Kono T."/>
            <person name="Mallez S."/>
            <person name="Becker A."/>
            <person name="Gohl D.M."/>
            <person name="Silverstein K.A.T."/>
            <person name="Koren S."/>
            <person name="Bechman K.B."/>
            <person name="Herman A."/>
            <person name="Abrahante J.E."/>
            <person name="Garbe J."/>
        </authorList>
    </citation>
    <scope>NUCLEOTIDE SEQUENCE</scope>
    <source>
        <strain evidence="1">Duluth1</strain>
        <tissue evidence="1">Whole animal</tissue>
    </source>
</reference>
<proteinExistence type="predicted"/>
<reference evidence="1" key="1">
    <citation type="journal article" date="2019" name="bioRxiv">
        <title>The Genome of the Zebra Mussel, Dreissena polymorpha: A Resource for Invasive Species Research.</title>
        <authorList>
            <person name="McCartney M.A."/>
            <person name="Auch B."/>
            <person name="Kono T."/>
            <person name="Mallez S."/>
            <person name="Zhang Y."/>
            <person name="Obille A."/>
            <person name="Becker A."/>
            <person name="Abrahante J.E."/>
            <person name="Garbe J."/>
            <person name="Badalamenti J.P."/>
            <person name="Herman A."/>
            <person name="Mangelson H."/>
            <person name="Liachko I."/>
            <person name="Sullivan S."/>
            <person name="Sone E.D."/>
            <person name="Koren S."/>
            <person name="Silverstein K.A.T."/>
            <person name="Beckman K.B."/>
            <person name="Gohl D.M."/>
        </authorList>
    </citation>
    <scope>NUCLEOTIDE SEQUENCE</scope>
    <source>
        <strain evidence="1">Duluth1</strain>
        <tissue evidence="1">Whole animal</tissue>
    </source>
</reference>